<feature type="coiled-coil region" evidence="3">
    <location>
        <begin position="197"/>
        <end position="224"/>
    </location>
</feature>
<feature type="compositionally biased region" description="Basic and acidic residues" evidence="4">
    <location>
        <begin position="29"/>
        <end position="39"/>
    </location>
</feature>
<evidence type="ECO:0000313" key="5">
    <source>
        <dbReference type="EMBL" id="VFU44769.1"/>
    </source>
</evidence>
<dbReference type="InterPro" id="IPR008587">
    <property type="entry name" value="FPP_plant"/>
</dbReference>
<dbReference type="AlphaFoldDB" id="A0A6N2LW89"/>
<accession>A0A6N2LW89</accession>
<feature type="coiled-coil region" evidence="3">
    <location>
        <begin position="399"/>
        <end position="496"/>
    </location>
</feature>
<evidence type="ECO:0000256" key="4">
    <source>
        <dbReference type="SAM" id="MobiDB-lite"/>
    </source>
</evidence>
<evidence type="ECO:0000256" key="2">
    <source>
        <dbReference type="ARBA" id="ARBA00023054"/>
    </source>
</evidence>
<organism evidence="5">
    <name type="scientific">Salix viminalis</name>
    <name type="common">Common osier</name>
    <name type="synonym">Basket willow</name>
    <dbReference type="NCBI Taxonomy" id="40686"/>
    <lineage>
        <taxon>Eukaryota</taxon>
        <taxon>Viridiplantae</taxon>
        <taxon>Streptophyta</taxon>
        <taxon>Embryophyta</taxon>
        <taxon>Tracheophyta</taxon>
        <taxon>Spermatophyta</taxon>
        <taxon>Magnoliopsida</taxon>
        <taxon>eudicotyledons</taxon>
        <taxon>Gunneridae</taxon>
        <taxon>Pentapetalae</taxon>
        <taxon>rosids</taxon>
        <taxon>fabids</taxon>
        <taxon>Malpighiales</taxon>
        <taxon>Salicaceae</taxon>
        <taxon>Saliceae</taxon>
        <taxon>Salix</taxon>
    </lineage>
</organism>
<feature type="compositionally biased region" description="Basic and acidic residues" evidence="4">
    <location>
        <begin position="1"/>
        <end position="17"/>
    </location>
</feature>
<feature type="compositionally biased region" description="Polar residues" evidence="4">
    <location>
        <begin position="40"/>
        <end position="57"/>
    </location>
</feature>
<sequence length="635" mass="71973">MEKRMWMWKRKSSERSSGETNSLGSITSHSEKFTDDQDSSKASTTDSAQSPEVTSKTVTRDEDVNDRIKSLTEKLSAALVNVSAKDDLVKQHAKVAEEAVAGWEKAENEVMALKKQIEVAIQQKSALEDRVSHLDEALKDCERQLRQAREEQEEKLHEAGVQKSLEWESIKSELENQFIELKTKEAAPKSDSSALIVDELCQKLEYLEQENASLKLELLSQTEELEVRAIERDLTTQAAETASKQHLESIKKVARLETECRRLKAMACKSSSVNDHRTSAAPSVYAESFTDSQSDSREKLNPVELDARKVSCPEPYKSDQIFSDSWASVLISELDQFKNEKYINRNIPASPVEIDLMDDFLEMERLAALPENETGTDNSRTEDVAEQSIDAESSLRAELEFITKRSAGLEEKLQKMEEEKFVLEEKLRKMEGETLVLEEKLEEIKEERDELEMALTESQDKNEASQLQLREAQQKLVELQEELSMADESKQEIESQLVSMEVEARTMWAKVNSLEGEIEKERALSTEIAAKYQEIEEDLSRKKQEEELQQTVSSSVEQKIKQDIDVAAKRHAECQKTIASLGKQLKSLATLEDFLIDTASIPEFSAGGSAIPKVMENIGSETPMKRFHLREIPVL</sequence>
<protein>
    <recommendedName>
        <fullName evidence="6">Filament-like plant protein</fullName>
    </recommendedName>
</protein>
<keyword evidence="2 3" id="KW-0175">Coiled coil</keyword>
<dbReference type="PANTHER" id="PTHR31580">
    <property type="entry name" value="FILAMENT-LIKE PLANT PROTEIN 4"/>
    <property type="match status" value="1"/>
</dbReference>
<dbReference type="Pfam" id="PF05911">
    <property type="entry name" value="FPP"/>
    <property type="match status" value="3"/>
</dbReference>
<feature type="region of interest" description="Disordered" evidence="4">
    <location>
        <begin position="1"/>
        <end position="65"/>
    </location>
</feature>
<evidence type="ECO:0000256" key="3">
    <source>
        <dbReference type="SAM" id="Coils"/>
    </source>
</evidence>
<feature type="coiled-coil region" evidence="3">
    <location>
        <begin position="103"/>
        <end position="162"/>
    </location>
</feature>
<name>A0A6N2LW89_SALVM</name>
<reference evidence="5" key="1">
    <citation type="submission" date="2019-03" db="EMBL/GenBank/DDBJ databases">
        <authorList>
            <person name="Mank J."/>
            <person name="Almeida P."/>
        </authorList>
    </citation>
    <scope>NUCLEOTIDE SEQUENCE</scope>
    <source>
        <strain evidence="5">78183</strain>
    </source>
</reference>
<evidence type="ECO:0008006" key="6">
    <source>
        <dbReference type="Google" id="ProtNLM"/>
    </source>
</evidence>
<comment type="similarity">
    <text evidence="1">Belongs to the FPP family.</text>
</comment>
<dbReference type="EMBL" id="CAADRP010001608">
    <property type="protein sequence ID" value="VFU44769.1"/>
    <property type="molecule type" value="Genomic_DNA"/>
</dbReference>
<gene>
    <name evidence="5" type="ORF">SVIM_LOCUS276805</name>
</gene>
<dbReference type="Gene3D" id="3.90.20.10">
    <property type="match status" value="1"/>
</dbReference>
<proteinExistence type="inferred from homology"/>
<dbReference type="PANTHER" id="PTHR31580:SF5">
    <property type="entry name" value="FILAMENT-LIKE PLANT PROTEIN 1-RELATED"/>
    <property type="match status" value="1"/>
</dbReference>
<evidence type="ECO:0000256" key="1">
    <source>
        <dbReference type="ARBA" id="ARBA00005921"/>
    </source>
</evidence>
<feature type="compositionally biased region" description="Polar residues" evidence="4">
    <location>
        <begin position="18"/>
        <end position="28"/>
    </location>
</feature>